<dbReference type="AlphaFoldDB" id="A0A0U5JD05"/>
<dbReference type="EMBL" id="LN879502">
    <property type="protein sequence ID" value="CUI17752.1"/>
    <property type="molecule type" value="Genomic_DNA"/>
</dbReference>
<dbReference type="PATRIC" id="fig|389348.3.peg.2416"/>
<gene>
    <name evidence="1" type="ORF">PNK_2149</name>
</gene>
<proteinExistence type="predicted"/>
<reference evidence="2" key="1">
    <citation type="submission" date="2015-09" db="EMBL/GenBank/DDBJ databases">
        <authorList>
            <person name="Bertelli C."/>
        </authorList>
    </citation>
    <scope>NUCLEOTIDE SEQUENCE [LARGE SCALE GENOMIC DNA]</scope>
    <source>
        <strain evidence="2">KNic</strain>
    </source>
</reference>
<evidence type="ECO:0000313" key="2">
    <source>
        <dbReference type="Proteomes" id="UP000069902"/>
    </source>
</evidence>
<dbReference type="KEGG" id="pnl:PNK_2149"/>
<sequence length="272" mass="30083">MCGGGACVGLDAFKPKVEVLRVVPKENGELEGRAYVYLKPQGFFERGLYAFQGVIQAEKITQIANECFHLFHRIIKARASAEIYNLCKNLHDGAHAFDEGLHAVTVFSGVLSMGAGTFIERKHTHGPGAKPIDYTRTAIRILHFMAHGLTTVAFLGKMKMISIGKLDERLIILGASLTLVGHTIHIISMVWRRFHSDHHHEHNFKSDFIIQGTGMLVQSVFVVTELNLVAKATELVLSQARSVAIIIQSLFILHRLSPDEAAVKFPLPRVAA</sequence>
<name>A0A0U5JD05_9BACT</name>
<dbReference type="RefSeq" id="WP_032124468.1">
    <property type="nucleotide sequence ID" value="NZ_LN879502.1"/>
</dbReference>
<dbReference type="InParanoid" id="A0A0U5JD05"/>
<keyword evidence="2" id="KW-1185">Reference proteome</keyword>
<accession>A0A0U5JD05</accession>
<organism evidence="1 2">
    <name type="scientific">Candidatus Protochlamydia naegleriophila</name>
    <dbReference type="NCBI Taxonomy" id="389348"/>
    <lineage>
        <taxon>Bacteria</taxon>
        <taxon>Pseudomonadati</taxon>
        <taxon>Chlamydiota</taxon>
        <taxon>Chlamydiia</taxon>
        <taxon>Parachlamydiales</taxon>
        <taxon>Parachlamydiaceae</taxon>
        <taxon>Candidatus Protochlamydia</taxon>
    </lineage>
</organism>
<protein>
    <submittedName>
        <fullName evidence="1">Uncharacterized protein</fullName>
    </submittedName>
</protein>
<dbReference type="Proteomes" id="UP000069902">
    <property type="component" value="Chromosome cPNK"/>
</dbReference>
<evidence type="ECO:0000313" key="1">
    <source>
        <dbReference type="EMBL" id="CUI17752.1"/>
    </source>
</evidence>